<dbReference type="SMART" id="SM00539">
    <property type="entry name" value="NIDO"/>
    <property type="match status" value="1"/>
</dbReference>
<feature type="disulfide bond" evidence="11">
    <location>
        <begin position="756"/>
        <end position="763"/>
    </location>
</feature>
<dbReference type="Gene3D" id="2.10.25.10">
    <property type="entry name" value="Laminin"/>
    <property type="match status" value="2"/>
</dbReference>
<evidence type="ECO:0000256" key="7">
    <source>
        <dbReference type="ARBA" id="ARBA00023157"/>
    </source>
</evidence>
<dbReference type="GO" id="GO:0042813">
    <property type="term" value="F:Wnt receptor activity"/>
    <property type="evidence" value="ECO:0007669"/>
    <property type="project" value="TreeGrafter"/>
</dbReference>
<dbReference type="SUPFAM" id="SSF57184">
    <property type="entry name" value="Growth factor receptor domain"/>
    <property type="match status" value="1"/>
</dbReference>
<dbReference type="SUPFAM" id="SSF57610">
    <property type="entry name" value="Thyroglobulin type-1 domain"/>
    <property type="match status" value="1"/>
</dbReference>
<keyword evidence="5 12" id="KW-0732">Signal</keyword>
<keyword evidence="6" id="KW-0106">Calcium</keyword>
<dbReference type="PROSITE" id="PS50993">
    <property type="entry name" value="NIDOGEN_G2"/>
    <property type="match status" value="1"/>
</dbReference>
<evidence type="ECO:0000256" key="1">
    <source>
        <dbReference type="ARBA" id="ARBA00004498"/>
    </source>
</evidence>
<name>A0A2R8MK30_CALJA</name>
<dbReference type="Pfam" id="PF07474">
    <property type="entry name" value="G2F"/>
    <property type="match status" value="1"/>
</dbReference>
<evidence type="ECO:0000256" key="3">
    <source>
        <dbReference type="ARBA" id="ARBA00022530"/>
    </source>
</evidence>
<dbReference type="InterPro" id="IPR050778">
    <property type="entry name" value="Cueball_EGF_LRP_Nidogen"/>
</dbReference>
<dbReference type="PANTHER" id="PTHR46513:SF6">
    <property type="entry name" value="NIDOGEN-1"/>
    <property type="match status" value="1"/>
</dbReference>
<dbReference type="InterPro" id="IPR000033">
    <property type="entry name" value="LDLR_classB_rpt"/>
</dbReference>
<evidence type="ECO:0000313" key="17">
    <source>
        <dbReference type="Ensembl" id="ENSCJAP00000061105.2"/>
    </source>
</evidence>
<proteinExistence type="predicted"/>
<dbReference type="GO" id="GO:0060070">
    <property type="term" value="P:canonical Wnt signaling pathway"/>
    <property type="evidence" value="ECO:0007669"/>
    <property type="project" value="TreeGrafter"/>
</dbReference>
<dbReference type="GeneTree" id="ENSGT00940000156318"/>
<dbReference type="InterPro" id="IPR000716">
    <property type="entry name" value="Thyroglobulin_1"/>
</dbReference>
<dbReference type="FunFam" id="2.10.25.10:FF:000281">
    <property type="entry name" value="Nidogen 1"/>
    <property type="match status" value="1"/>
</dbReference>
<dbReference type="SMART" id="SM00135">
    <property type="entry name" value="LY"/>
    <property type="match status" value="5"/>
</dbReference>
<keyword evidence="2" id="KW-0964">Secreted</keyword>
<dbReference type="Gene3D" id="2.120.10.30">
    <property type="entry name" value="TolB, C-terminal domain"/>
    <property type="match status" value="1"/>
</dbReference>
<evidence type="ECO:0000259" key="13">
    <source>
        <dbReference type="PROSITE" id="PS50026"/>
    </source>
</evidence>
<comment type="subcellular location">
    <subcellularLocation>
        <location evidence="1">Secreted</location>
        <location evidence="1">Extracellular space</location>
        <location evidence="1">Extracellular matrix</location>
    </subcellularLocation>
</comment>
<dbReference type="PROSITE" id="PS00484">
    <property type="entry name" value="THYROGLOBULIN_1_1"/>
    <property type="match status" value="1"/>
</dbReference>
<dbReference type="PANTHER" id="PTHR46513">
    <property type="entry name" value="VITELLOGENIN RECEPTOR-LIKE PROTEIN-RELATED-RELATED"/>
    <property type="match status" value="1"/>
</dbReference>
<dbReference type="CDD" id="cd00054">
    <property type="entry name" value="EGF_CA"/>
    <property type="match status" value="1"/>
</dbReference>
<dbReference type="PROSITE" id="PS51220">
    <property type="entry name" value="NIDO"/>
    <property type="match status" value="1"/>
</dbReference>
<reference evidence="17" key="1">
    <citation type="submission" date="2009-03" db="EMBL/GenBank/DDBJ databases">
        <authorList>
            <person name="Warren W."/>
            <person name="Ye L."/>
            <person name="Minx P."/>
            <person name="Worley K."/>
            <person name="Gibbs R."/>
            <person name="Wilson R.K."/>
        </authorList>
    </citation>
    <scope>NUCLEOTIDE SEQUENCE [LARGE SCALE GENOMIC DNA]</scope>
</reference>
<dbReference type="FunFam" id="2.120.10.30:FF:000030">
    <property type="entry name" value="Nidogen 1"/>
    <property type="match status" value="1"/>
</dbReference>
<dbReference type="InterPro" id="IPR003886">
    <property type="entry name" value="NIDO_dom"/>
</dbReference>
<feature type="domain" description="EGF-like" evidence="13">
    <location>
        <begin position="668"/>
        <end position="709"/>
    </location>
</feature>
<dbReference type="InterPro" id="IPR036857">
    <property type="entry name" value="Thyroglobulin_1_sf"/>
</dbReference>
<dbReference type="InterPro" id="IPR009030">
    <property type="entry name" value="Growth_fac_rcpt_cys_sf"/>
</dbReference>
<dbReference type="GO" id="GO:0005886">
    <property type="term" value="C:plasma membrane"/>
    <property type="evidence" value="ECO:0007669"/>
    <property type="project" value="TreeGrafter"/>
</dbReference>
<dbReference type="PROSITE" id="PS51120">
    <property type="entry name" value="LDLRB"/>
    <property type="match status" value="3"/>
</dbReference>
<dbReference type="InterPro" id="IPR011042">
    <property type="entry name" value="6-blade_b-propeller_TolB-like"/>
</dbReference>
<gene>
    <name evidence="17" type="primary">NID1</name>
</gene>
<organism evidence="17 18">
    <name type="scientific">Callithrix jacchus</name>
    <name type="common">White-tufted-ear marmoset</name>
    <name type="synonym">Simia Jacchus</name>
    <dbReference type="NCBI Taxonomy" id="9483"/>
    <lineage>
        <taxon>Eukaryota</taxon>
        <taxon>Metazoa</taxon>
        <taxon>Chordata</taxon>
        <taxon>Craniata</taxon>
        <taxon>Vertebrata</taxon>
        <taxon>Euteleostomi</taxon>
        <taxon>Mammalia</taxon>
        <taxon>Eutheria</taxon>
        <taxon>Euarchontoglires</taxon>
        <taxon>Primates</taxon>
        <taxon>Haplorrhini</taxon>
        <taxon>Platyrrhini</taxon>
        <taxon>Cebidae</taxon>
        <taxon>Callitrichinae</taxon>
        <taxon>Callithrix</taxon>
        <taxon>Callithrix</taxon>
    </lineage>
</organism>
<dbReference type="InterPro" id="IPR006605">
    <property type="entry name" value="G2_nidogen/fibulin_G2F"/>
</dbReference>
<dbReference type="Gene3D" id="2.40.155.10">
    <property type="entry name" value="Green fluorescent protein"/>
    <property type="match status" value="1"/>
</dbReference>
<dbReference type="InterPro" id="IPR024731">
    <property type="entry name" value="NELL2-like_EGF"/>
</dbReference>
<dbReference type="SMART" id="SM00211">
    <property type="entry name" value="TY"/>
    <property type="match status" value="1"/>
</dbReference>
<dbReference type="InterPro" id="IPR009017">
    <property type="entry name" value="GFP"/>
</dbReference>
<evidence type="ECO:0000259" key="14">
    <source>
        <dbReference type="PROSITE" id="PS50993"/>
    </source>
</evidence>
<feature type="repeat" description="LDL-receptor class B" evidence="10">
    <location>
        <begin position="900"/>
        <end position="942"/>
    </location>
</feature>
<evidence type="ECO:0000256" key="9">
    <source>
        <dbReference type="PROSITE-ProRule" id="PRU00076"/>
    </source>
</evidence>
<evidence type="ECO:0000313" key="18">
    <source>
        <dbReference type="Proteomes" id="UP000008225"/>
    </source>
</evidence>
<dbReference type="InterPro" id="IPR000742">
    <property type="entry name" value="EGF"/>
</dbReference>
<dbReference type="PROSITE" id="PS51162">
    <property type="entry name" value="THYROGLOBULIN_1_2"/>
    <property type="match status" value="1"/>
</dbReference>
<dbReference type="GO" id="GO:0007160">
    <property type="term" value="P:cell-matrix adhesion"/>
    <property type="evidence" value="ECO:0007669"/>
    <property type="project" value="InterPro"/>
</dbReference>
<keyword evidence="3" id="KW-0272">Extracellular matrix</keyword>
<keyword evidence="4 9" id="KW-0245">EGF-like domain</keyword>
<feature type="domain" description="NIDO" evidence="16">
    <location>
        <begin position="106"/>
        <end position="268"/>
    </location>
</feature>
<dbReference type="SMART" id="SM00181">
    <property type="entry name" value="EGF"/>
    <property type="match status" value="3"/>
</dbReference>
<evidence type="ECO:0000256" key="2">
    <source>
        <dbReference type="ARBA" id="ARBA00022525"/>
    </source>
</evidence>
<evidence type="ECO:0000259" key="15">
    <source>
        <dbReference type="PROSITE" id="PS51162"/>
    </source>
</evidence>
<dbReference type="GO" id="GO:0017147">
    <property type="term" value="F:Wnt-protein binding"/>
    <property type="evidence" value="ECO:0007669"/>
    <property type="project" value="TreeGrafter"/>
</dbReference>
<dbReference type="SUPFAM" id="SSF54511">
    <property type="entry name" value="GFP-like"/>
    <property type="match status" value="1"/>
</dbReference>
<dbReference type="FunFam" id="4.10.800.10:FF:000001">
    <property type="entry name" value="Testican-3 isoform 2"/>
    <property type="match status" value="1"/>
</dbReference>
<dbReference type="Pfam" id="PF00086">
    <property type="entry name" value="Thyroglobulin_1"/>
    <property type="match status" value="1"/>
</dbReference>
<dbReference type="Gene3D" id="4.10.800.10">
    <property type="entry name" value="Thyroglobulin type-1"/>
    <property type="match status" value="1"/>
</dbReference>
<dbReference type="PROSITE" id="PS01186">
    <property type="entry name" value="EGF_2"/>
    <property type="match status" value="2"/>
</dbReference>
<dbReference type="Ensembl" id="ENSCJAT00000086181.3">
    <property type="protein sequence ID" value="ENSCJAP00000061105.2"/>
    <property type="gene ID" value="ENSCJAG00000017921.5"/>
</dbReference>
<keyword evidence="8" id="KW-0325">Glycoprotein</keyword>
<dbReference type="SMART" id="SM00682">
    <property type="entry name" value="G2F"/>
    <property type="match status" value="1"/>
</dbReference>
<accession>A0A2R8MK30</accession>
<evidence type="ECO:0000256" key="4">
    <source>
        <dbReference type="ARBA" id="ARBA00022536"/>
    </source>
</evidence>
<evidence type="ECO:0000256" key="11">
    <source>
        <dbReference type="PROSITE-ProRule" id="PRU00500"/>
    </source>
</evidence>
<feature type="repeat" description="LDL-receptor class B" evidence="10">
    <location>
        <begin position="943"/>
        <end position="987"/>
    </location>
</feature>
<evidence type="ECO:0000256" key="10">
    <source>
        <dbReference type="PROSITE-ProRule" id="PRU00461"/>
    </source>
</evidence>
<dbReference type="FunFam" id="2.40.155.10:FF:000001">
    <property type="entry name" value="Nidogen 1"/>
    <property type="match status" value="1"/>
</dbReference>
<dbReference type="Pfam" id="PF06119">
    <property type="entry name" value="NIDO"/>
    <property type="match status" value="1"/>
</dbReference>
<comment type="caution">
    <text evidence="9">Lacks conserved residue(s) required for the propagation of feature annotation.</text>
</comment>
<evidence type="ECO:0000256" key="12">
    <source>
        <dbReference type="SAM" id="SignalP"/>
    </source>
</evidence>
<keyword evidence="18" id="KW-1185">Reference proteome</keyword>
<dbReference type="CDD" id="cd00191">
    <property type="entry name" value="TY"/>
    <property type="match status" value="1"/>
</dbReference>
<dbReference type="FunFam" id="2.10.25.10:FF:000297">
    <property type="entry name" value="Nidogen 1"/>
    <property type="match status" value="1"/>
</dbReference>
<evidence type="ECO:0000259" key="16">
    <source>
        <dbReference type="PROSITE" id="PS51220"/>
    </source>
</evidence>
<feature type="signal peptide" evidence="12">
    <location>
        <begin position="1"/>
        <end position="30"/>
    </location>
</feature>
<dbReference type="Pfam" id="PF00058">
    <property type="entry name" value="Ldl_recept_b"/>
    <property type="match status" value="3"/>
</dbReference>
<sequence>MLAASSRSRAAWTRALLLPLLLAGPGGCLSRQELFPFGPAHGDLELEDGDDLVSPALELSGALRFYDRSDIGSVYVTTNGIIATNEPPAKESHPGLFPPTFGAVAPFLADLDTTDGLGKVYYREDFSPSVTQRAAECVQRGFPEISFQPSTVVVVTWESVAPYQGPSRDPDQEGKRNTFQAVLASSDSSSYAIFLYPEDGLQFHTTFSKKENNLVPAVVAFSQGSVGYLWKSNGAYNIFANDRESIENLAKSSNSGQQGVWVFEIGSPATTSGVVPADVILGTEDGAEYDDEDEDYVLVTTHPGLEDVSTTPFPYKALRRGGADTYSVPSVLSPHWAATEKPLGPPTERARSFQLAVETFHQQHPQVLDVDEVEETGVVFSYNTDSRQTCASNRHQCSVHAECRDYATGFCCSCVAGYMGNGRQCVAEGSPQRVNGKVKGRIFVGNSQVPIVFENTDLHSYVVMNHGRSYTAISTIPETLGYSLLPLAPVGGIIGWMFAVEQDGFKNGFSITGGEFTRQAEVTFVEHPGKLIIKQRFSGIDEHGHLTIDTELEGRVPQIPFGSSVHIEPYTELYHYSSSVITSSSTREYTVTEPERDGAAPSRIYTYQWRQTITFQECVHDASRRALPGTQQLSVDSVFVLYAQEERILRYALSNSIGPVREGSPDALQNPCYIGTHGCDTNAACRPGSRTQFTCECSIGFRGDGRTCYEVEKTRCQLEREHILGAARAADPQRPIPLGLFVPECDEHGHYAPTQCHGSTGYCWCVDRDGREVEGTRTRSGMTPPCLSTVAPPIHQGPAVPTAVIPLPPGTHLLFAQTGKIERLPLEGNTMRKTEAKALLHVPAKVIIGLAFDCVDRVVYWTDISEPSIGRASLHGGEPTIIVRQDLGSPEGIALDHLGRNIFWTDSNLDRIEVARLDGTQRRVLFETDLVNPRGIVTDSVRGNLYWTDWNRDNPKIETSYMDGTNRRILVQDDLGLPNGLTFDAFSSQLCWVDAGTKRAECLNPIQPSRRRVLEGLHYPFAVTSFGKNLYYTDWKMNSVVALDLVISKETDAFHPHKQTRLYGITTALSQCPQGHNYCSVNNGGCTHLCLATPGSRTCRCPDNTLGVDCIERK</sequence>
<reference evidence="17" key="2">
    <citation type="submission" date="2025-08" db="UniProtKB">
        <authorList>
            <consortium name="Ensembl"/>
        </authorList>
    </citation>
    <scope>IDENTIFICATION</scope>
</reference>
<dbReference type="AlphaFoldDB" id="A0A2R8MK30"/>
<dbReference type="SUPFAM" id="SSF63825">
    <property type="entry name" value="YWTD domain"/>
    <property type="match status" value="1"/>
</dbReference>
<dbReference type="Proteomes" id="UP000008225">
    <property type="component" value="Chromosome 19"/>
</dbReference>
<dbReference type="Bgee" id="ENSCJAG00000017921">
    <property type="expression patterns" value="Expressed in ovary and 6 other cell types or tissues"/>
</dbReference>
<dbReference type="PROSITE" id="PS50026">
    <property type="entry name" value="EGF_3"/>
    <property type="match status" value="1"/>
</dbReference>
<reference evidence="17" key="3">
    <citation type="submission" date="2025-09" db="UniProtKB">
        <authorList>
            <consortium name="Ensembl"/>
        </authorList>
    </citation>
    <scope>IDENTIFICATION</scope>
</reference>
<dbReference type="Pfam" id="PF14670">
    <property type="entry name" value="FXa_inhibition"/>
    <property type="match status" value="1"/>
</dbReference>
<evidence type="ECO:0000256" key="8">
    <source>
        <dbReference type="ARBA" id="ARBA00023180"/>
    </source>
</evidence>
<feature type="chain" id="PRO_5035146823" evidence="12">
    <location>
        <begin position="31"/>
        <end position="1114"/>
    </location>
</feature>
<evidence type="ECO:0000256" key="5">
    <source>
        <dbReference type="ARBA" id="ARBA00022729"/>
    </source>
</evidence>
<keyword evidence="7 11" id="KW-1015">Disulfide bond</keyword>
<feature type="domain" description="Thyroglobulin type-1" evidence="15">
    <location>
        <begin position="713"/>
        <end position="786"/>
    </location>
</feature>
<feature type="repeat" description="LDL-receptor class B" evidence="10">
    <location>
        <begin position="857"/>
        <end position="899"/>
    </location>
</feature>
<protein>
    <submittedName>
        <fullName evidence="17">Nidogen 1</fullName>
    </submittedName>
</protein>
<dbReference type="Pfam" id="PF12947">
    <property type="entry name" value="EGF_3"/>
    <property type="match status" value="1"/>
</dbReference>
<evidence type="ECO:0000256" key="6">
    <source>
        <dbReference type="ARBA" id="ARBA00022837"/>
    </source>
</evidence>
<dbReference type="CDD" id="cd00255">
    <property type="entry name" value="nidG2"/>
    <property type="match status" value="1"/>
</dbReference>
<feature type="domain" description="Nidogen G2 beta-barrel" evidence="14">
    <location>
        <begin position="430"/>
        <end position="667"/>
    </location>
</feature>